<proteinExistence type="predicted"/>
<protein>
    <submittedName>
        <fullName evidence="3">Stevor</fullName>
    </submittedName>
</protein>
<dbReference type="Proteomes" id="UP000001450">
    <property type="component" value="Chromosome 8"/>
</dbReference>
<keyword evidence="2" id="KW-1133">Transmembrane helix</keyword>
<accession>A0A143ZW11</accession>
<dbReference type="PaxDb" id="5833-MAL7P1.310"/>
<keyword evidence="4" id="KW-1185">Reference proteome</keyword>
<evidence type="ECO:0000313" key="3">
    <source>
        <dbReference type="EMBL" id="CZT62769.1"/>
    </source>
</evidence>
<evidence type="ECO:0000256" key="1">
    <source>
        <dbReference type="SAM" id="MobiDB-lite"/>
    </source>
</evidence>
<name>A0A143ZW11_PLAF7</name>
<keyword evidence="2" id="KW-0812">Transmembrane</keyword>
<feature type="region of interest" description="Disordered" evidence="1">
    <location>
        <begin position="103"/>
        <end position="127"/>
    </location>
</feature>
<dbReference type="InterPro" id="IPR006374">
    <property type="entry name" value="VSA_Stevor"/>
</dbReference>
<evidence type="ECO:0000256" key="2">
    <source>
        <dbReference type="SAM" id="Phobius"/>
    </source>
</evidence>
<feature type="compositionally biased region" description="Basic and acidic residues" evidence="1">
    <location>
        <begin position="113"/>
        <end position="124"/>
    </location>
</feature>
<reference evidence="4" key="1">
    <citation type="journal article" date="2002" name="Nature">
        <title>Genome sequence of the human malaria parasite Plasmodium falciparum.</title>
        <authorList>
            <person name="Gardner M.J."/>
            <person name="Hall N."/>
            <person name="Fung E."/>
            <person name="White O."/>
            <person name="Berriman M."/>
            <person name="Hyman R.W."/>
            <person name="Carlton J.M."/>
            <person name="Pain A."/>
            <person name="Nelson K.E."/>
            <person name="Bowman S."/>
            <person name="Paulsen I.T."/>
            <person name="James K."/>
            <person name="Eisen J.A."/>
            <person name="Rutherford K."/>
            <person name="Salzberg S.L."/>
            <person name="Craig A."/>
            <person name="Kyes S."/>
            <person name="Chan M.S."/>
            <person name="Nene V."/>
            <person name="Shallom S.J."/>
            <person name="Suh B."/>
            <person name="Peterson J."/>
            <person name="Angiuoli S."/>
            <person name="Pertea M."/>
            <person name="Allen J."/>
            <person name="Selengut J."/>
            <person name="Haft D."/>
            <person name="Mather M.W."/>
            <person name="Vaidya A.B."/>
            <person name="Martin D.M."/>
            <person name="Fairlamb A.H."/>
            <person name="Fraunholz M.J."/>
            <person name="Roos D.S."/>
            <person name="Ralph S.A."/>
            <person name="McFadden G.I."/>
            <person name="Cummings L.M."/>
            <person name="Subramanian G.M."/>
            <person name="Mungall C."/>
            <person name="Venter J.C."/>
            <person name="Carucci D.J."/>
            <person name="Hoffman S.L."/>
            <person name="Newbold C."/>
            <person name="Davis R.W."/>
            <person name="Fraser C.M."/>
            <person name="Barrell B."/>
        </authorList>
    </citation>
    <scope>NUCLEOTIDE SEQUENCE [LARGE SCALE GENOMIC DNA]</scope>
    <source>
        <strain evidence="4">Isolate 3D7</strain>
    </source>
</reference>
<reference evidence="4" key="2">
    <citation type="journal article" date="2002" name="Nature">
        <title>Sequence of Plasmodium falciparum chromosomes 1, 3-9 and 13.</title>
        <authorList>
            <person name="Hall N."/>
            <person name="Pain A."/>
            <person name="Berriman M."/>
            <person name="Churcher C."/>
            <person name="Harris B."/>
            <person name="Harris D."/>
            <person name="Mungall K."/>
            <person name="Bowman S."/>
            <person name="Atkin R."/>
            <person name="Baker S."/>
            <person name="Barron A."/>
            <person name="Brooks K."/>
            <person name="Buckee C.O."/>
            <person name="Burrows C."/>
            <person name="Cherevach I."/>
            <person name="Chillingworth C."/>
            <person name="Chillingworth T."/>
            <person name="Christodoulou Z."/>
            <person name="Clark L."/>
            <person name="Clark R."/>
            <person name="Corto C."/>
            <person name="Cronin A."/>
            <person name="Davies R."/>
            <person name="Davies P."/>
            <person name="Dear P."/>
            <person name="Dearden F."/>
            <person name="Doggett J."/>
            <person name="Feltwell T."/>
            <person name="Goble A."/>
            <person name="Goodhead I."/>
            <person name="Gwilliam R."/>
            <person name="Hamlin N."/>
            <person name="Hance Z."/>
            <person name="Harper D."/>
            <person name="Hauser H."/>
            <person name="Hornsby T."/>
            <person name="Holroyd S."/>
            <person name="Horrocks P."/>
            <person name="Humphray S."/>
            <person name="Jagels K."/>
            <person name="James D."/>
            <person name="Johnson D."/>
            <person name="Kerhornou A."/>
            <person name="Knight A."/>
            <person name="Kontfortov B."/>
            <person name="Keyes S."/>
            <person name="Larke N."/>
            <person name="Lawson D."/>
            <person name="Lennard N."/>
            <person name="Line A."/>
            <person name="Maddison M."/>
            <person name="McLean J."/>
            <person name="Mooney P."/>
            <person name="Moule S."/>
            <person name="Murphy L."/>
            <person name="Oliver K."/>
            <person name="Ormond D."/>
            <person name="Price C."/>
            <person name="Quail M.A."/>
            <person name="Rabbinowitsch E."/>
            <person name="Rajandream M-A."/>
            <person name="Rutter S."/>
            <person name="Rutherford K.M."/>
            <person name="Sanders M."/>
            <person name="Simmonds M."/>
            <person name="Seeger K."/>
            <person name="Sharp S."/>
            <person name="Smith R."/>
            <person name="Squares R."/>
            <person name="Squares S."/>
            <person name="Stevens K."/>
            <person name="Taylor K."/>
            <person name="Tivey A."/>
            <person name="Unwin L."/>
            <person name="Whitehead S."/>
            <person name="Woodward J."/>
            <person name="Sulston J.E."/>
            <person name="Craig A."/>
            <person name="Newbold C."/>
            <person name="Barrell B.G."/>
        </authorList>
    </citation>
    <scope>NUCLEOTIDE SEQUENCE [LARGE SCALE GENOMIC DNA]</scope>
    <source>
        <strain evidence="4">Isolate 3D7</strain>
    </source>
</reference>
<dbReference type="OMA" id="NSCKHEW"/>
<keyword evidence="2" id="KW-0472">Membrane</keyword>
<dbReference type="KEGG" id="pfa:PF3D7_0832600"/>
<organism evidence="3 4">
    <name type="scientific">Plasmodium falciparum (isolate 3D7)</name>
    <dbReference type="NCBI Taxonomy" id="36329"/>
    <lineage>
        <taxon>Eukaryota</taxon>
        <taxon>Sar</taxon>
        <taxon>Alveolata</taxon>
        <taxon>Apicomplexa</taxon>
        <taxon>Aconoidasida</taxon>
        <taxon>Haemosporida</taxon>
        <taxon>Plasmodiidae</taxon>
        <taxon>Plasmodium</taxon>
        <taxon>Plasmodium (Laverania)</taxon>
    </lineage>
</organism>
<dbReference type="GeneID" id="9221886"/>
<feature type="transmembrane region" description="Helical" evidence="2">
    <location>
        <begin position="280"/>
        <end position="299"/>
    </location>
</feature>
<dbReference type="VEuPathDB" id="PlasmoDB:PF3D7_0832600"/>
<dbReference type="Pfam" id="PF17410">
    <property type="entry name" value="Stevor"/>
    <property type="match status" value="1"/>
</dbReference>
<dbReference type="OrthoDB" id="378906at2759"/>
<gene>
    <name evidence="3" type="ORF">PF3D7_0832600</name>
</gene>
<dbReference type="RefSeq" id="XP_002808736.1">
    <property type="nucleotide sequence ID" value="XM_002808690.1"/>
</dbReference>
<dbReference type="AlphaFoldDB" id="A0A143ZW11"/>
<dbReference type="SMR" id="A0A143ZW11"/>
<dbReference type="EMBL" id="AL844507">
    <property type="protein sequence ID" value="CZT62769.1"/>
    <property type="molecule type" value="Genomic_DNA"/>
</dbReference>
<dbReference type="PhylomeDB" id="A0A143ZW11"/>
<sequence>MISYNFKLFIFSIILGTLSLIYNNDYERLYKNKKYKNILYVPTNFRSLAEVSLERRTNHIQQNYEFREHGNTNETKYKKNKYPKDDAKTKQKILKVTEKENTGTPNYRKYKKGTYDKEKEEKSNRSPHSLKYLELQRKLYNNFYVKSEMDFHNLSDKSNDNFYECAYENKLYDTLYLSNKVHDNYLDNLKSGCAGGIGVCALSFTVTKIAGSTAAANALITNVYTSVALNQLSQTLVGLNLFFESVIQTAITSGKISIINSSMATKAATDVSGAFGPYGIAIYVIIAIIVVLIILYIWLRKTRKNSWKHECKKYLCK</sequence>
<evidence type="ECO:0000313" key="4">
    <source>
        <dbReference type="Proteomes" id="UP000001450"/>
    </source>
</evidence>
<dbReference type="InParanoid" id="A0A143ZW11"/>